<reference evidence="2" key="1">
    <citation type="submission" date="2022-12" db="EMBL/GenBank/DDBJ databases">
        <title>Whole genome sequence of Mycolicibacterium iranicum strain SBH312.</title>
        <authorList>
            <person name="Jani J."/>
            <person name="Arifin Mustapha Z."/>
            <person name="Ahmed K."/>
            <person name="Kai Ling C."/>
        </authorList>
    </citation>
    <scope>NUCLEOTIDE SEQUENCE</scope>
    <source>
        <strain evidence="2">SBH312</strain>
    </source>
</reference>
<dbReference type="RefSeq" id="WP_268787208.1">
    <property type="nucleotide sequence ID" value="NZ_JAPQYE010000011.1"/>
</dbReference>
<keyword evidence="3" id="KW-1185">Reference proteome</keyword>
<feature type="compositionally biased region" description="Basic and acidic residues" evidence="1">
    <location>
        <begin position="163"/>
        <end position="178"/>
    </location>
</feature>
<evidence type="ECO:0008006" key="4">
    <source>
        <dbReference type="Google" id="ProtNLM"/>
    </source>
</evidence>
<evidence type="ECO:0000313" key="2">
    <source>
        <dbReference type="EMBL" id="MCZ0730688.1"/>
    </source>
</evidence>
<proteinExistence type="predicted"/>
<accession>A0ABT4HKH3</accession>
<sequence length="301" mass="31741">MHPVDAALQQARQLLGTLTPPELTPPAYGGQISTPTAWTGTAAERAGTVHAELDTNRDNLRVAHRSAATAVATANRLSEEARTGLTAVEASWQQDKAILGPLADTPTGQMALLQAGQLRITEATQLIEQTATQYQTIAEQLAAATAELPHNVENPSATQAVDFKTDKPDTDGPPDKRSMPILTEPGALGPPGTMGSAGTPNWIEIGQDTGIWLPDDELDGLQVTEPGGLGPSSPYGTPGWVELLPDSGYWLPKDQLPDNAIYQTPGSLGPPGTMGSATTPDWVEWIPGSGIWLPEDKLRSP</sequence>
<dbReference type="Proteomes" id="UP001084650">
    <property type="component" value="Unassembled WGS sequence"/>
</dbReference>
<dbReference type="EMBL" id="JAPQYE010000011">
    <property type="protein sequence ID" value="MCZ0730688.1"/>
    <property type="molecule type" value="Genomic_DNA"/>
</dbReference>
<evidence type="ECO:0000256" key="1">
    <source>
        <dbReference type="SAM" id="MobiDB-lite"/>
    </source>
</evidence>
<gene>
    <name evidence="2" type="ORF">OY187_21795</name>
</gene>
<protein>
    <recommendedName>
        <fullName evidence="4">PPE family domain-containing protein</fullName>
    </recommendedName>
</protein>
<evidence type="ECO:0000313" key="3">
    <source>
        <dbReference type="Proteomes" id="UP001084650"/>
    </source>
</evidence>
<feature type="region of interest" description="Disordered" evidence="1">
    <location>
        <begin position="154"/>
        <end position="194"/>
    </location>
</feature>
<comment type="caution">
    <text evidence="2">The sequence shown here is derived from an EMBL/GenBank/DDBJ whole genome shotgun (WGS) entry which is preliminary data.</text>
</comment>
<organism evidence="2 3">
    <name type="scientific">Mycolicibacterium iranicum</name>
    <name type="common">Mycobacterium iranicum</name>
    <dbReference type="NCBI Taxonomy" id="912594"/>
    <lineage>
        <taxon>Bacteria</taxon>
        <taxon>Bacillati</taxon>
        <taxon>Actinomycetota</taxon>
        <taxon>Actinomycetes</taxon>
        <taxon>Mycobacteriales</taxon>
        <taxon>Mycobacteriaceae</taxon>
        <taxon>Mycolicibacterium</taxon>
    </lineage>
</organism>
<name>A0ABT4HKH3_MYCIR</name>